<keyword evidence="2" id="KW-1185">Reference proteome</keyword>
<dbReference type="RefSeq" id="WP_154417069.1">
    <property type="nucleotide sequence ID" value="NZ_VUNS01000003.1"/>
</dbReference>
<proteinExistence type="predicted"/>
<comment type="caution">
    <text evidence="1">The sequence shown here is derived from an EMBL/GenBank/DDBJ whole genome shotgun (WGS) entry which is preliminary data.</text>
</comment>
<sequence>MMTEFLRVIIWNPGAVVAETEQNRLNRARRALELMFAVPGRDGNPEFAADSLPALLASLMAAAGEERTADYANHLYRRFGDGSLESRLSAQLFDVFIANRILPAELEKEERSPNCRFLLEAARDLWIGISAAVARAAAARGRIFPAALDFLAALPVLKGRKEFQLRQLAAMILAADRFRQARMFRYFRGEFREVVFDSVKPVGRFFGFPSVRLQFKDHFHKFALGESNLPLLVYSLPGYGKTSMVLSYAYAEPKLVIILPDPVTLERGWDELIAPLAARPDHRFVLFFDDIDPRETDWFSFRTNVGGAFSLPQNIMPVLSANYEFPANILSRGRRISFPVFDELRCCEMVEDFLATFGVRHHHRNLISQIAADYTEEFGQKKFTELSPRSLIRYLSAYEHDQNKRRTIIELASGPMVTRPDAQLFYEFNIDLMRSLYGEEYIKRLLKQRLDDLSHG</sequence>
<dbReference type="AlphaFoldDB" id="A0A844FZQ8"/>
<dbReference type="InterPro" id="IPR027417">
    <property type="entry name" value="P-loop_NTPase"/>
</dbReference>
<reference evidence="1 2" key="1">
    <citation type="submission" date="2019-08" db="EMBL/GenBank/DDBJ databases">
        <title>In-depth cultivation of the pig gut microbiome towards novel bacterial diversity and tailored functional studies.</title>
        <authorList>
            <person name="Wylensek D."/>
            <person name="Hitch T.C.A."/>
            <person name="Clavel T."/>
        </authorList>
    </citation>
    <scope>NUCLEOTIDE SEQUENCE [LARGE SCALE GENOMIC DNA]</scope>
    <source>
        <strain evidence="1 2">BBE-744-WT-12</strain>
    </source>
</reference>
<organism evidence="1 2">
    <name type="scientific">Victivallis lenta</name>
    <dbReference type="NCBI Taxonomy" id="2606640"/>
    <lineage>
        <taxon>Bacteria</taxon>
        <taxon>Pseudomonadati</taxon>
        <taxon>Lentisphaerota</taxon>
        <taxon>Lentisphaeria</taxon>
        <taxon>Victivallales</taxon>
        <taxon>Victivallaceae</taxon>
        <taxon>Victivallis</taxon>
    </lineage>
</organism>
<evidence type="ECO:0000313" key="2">
    <source>
        <dbReference type="Proteomes" id="UP000435649"/>
    </source>
</evidence>
<name>A0A844FZQ8_9BACT</name>
<dbReference type="EMBL" id="VUNS01000003">
    <property type="protein sequence ID" value="MST96214.1"/>
    <property type="molecule type" value="Genomic_DNA"/>
</dbReference>
<dbReference type="SUPFAM" id="SSF52540">
    <property type="entry name" value="P-loop containing nucleoside triphosphate hydrolases"/>
    <property type="match status" value="1"/>
</dbReference>
<evidence type="ECO:0000313" key="1">
    <source>
        <dbReference type="EMBL" id="MST96214.1"/>
    </source>
</evidence>
<protein>
    <submittedName>
        <fullName evidence="1">Uncharacterized protein</fullName>
    </submittedName>
</protein>
<gene>
    <name evidence="1" type="ORF">FYJ85_04030</name>
</gene>
<dbReference type="Proteomes" id="UP000435649">
    <property type="component" value="Unassembled WGS sequence"/>
</dbReference>
<accession>A0A844FZQ8</accession>